<evidence type="ECO:0000256" key="2">
    <source>
        <dbReference type="RuleBase" id="RU367006"/>
    </source>
</evidence>
<feature type="region of interest" description="Disordered" evidence="3">
    <location>
        <begin position="1"/>
        <end position="37"/>
    </location>
</feature>
<dbReference type="PROSITE" id="PS50249">
    <property type="entry name" value="MPN"/>
    <property type="match status" value="1"/>
</dbReference>
<sequence length="389" mass="43296">MSQLSMDITTDDSQVKDIDVDTPSSSSHHHNPNAVVSNTQNISGLTVAFSKQIPAGRTFDNLSCTHCITRSSEPFLSNKLFSPFSSNLSRHPLVLLNISDHFTRFRVQTQSLNPQVIGALLGTQNGRDVEIFNSFELTFEIVDGAVKINKTFFTTQLEQFRRVFLQYDFLGWYSIGSHPTVQEIDIHKQFMDNNESPLFLQLDPASLNKERDGAKDKSKSLPVSVYESTIEVLGGGQPRSLFIRSQYKIETGEAERIAVDQLSKPTVSSAPGTSQSSTLIAHLTTQRNAINMLHTRIAVLHQYLLDAKAGIVPKDHDVLRQIASLCHRLPAIDSAEFREEFLTEYNDVLLTSYLATITKGVNGMNELVDKFNVATNGAGRRGRGMSMFI</sequence>
<keyword evidence="2" id="KW-0539">Nucleus</keyword>
<keyword evidence="6" id="KW-1185">Reference proteome</keyword>
<dbReference type="GO" id="GO:0008237">
    <property type="term" value="F:metallopeptidase activity"/>
    <property type="evidence" value="ECO:0007669"/>
    <property type="project" value="InterPro"/>
</dbReference>
<reference evidence="5 6" key="1">
    <citation type="journal article" date="2018" name="New Phytol.">
        <title>Phylogenomics of Endogonaceae and evolution of mycorrhizas within Mucoromycota.</title>
        <authorList>
            <person name="Chang Y."/>
            <person name="Desiro A."/>
            <person name="Na H."/>
            <person name="Sandor L."/>
            <person name="Lipzen A."/>
            <person name="Clum A."/>
            <person name="Barry K."/>
            <person name="Grigoriev I.V."/>
            <person name="Martin F.M."/>
            <person name="Stajich J.E."/>
            <person name="Smith M.E."/>
            <person name="Bonito G."/>
            <person name="Spatafora J.W."/>
        </authorList>
    </citation>
    <scope>NUCLEOTIDE SEQUENCE [LARGE SCALE GENOMIC DNA]</scope>
    <source>
        <strain evidence="5 6">GMNB39</strain>
    </source>
</reference>
<accession>A0A433DE19</accession>
<evidence type="ECO:0000259" key="4">
    <source>
        <dbReference type="PROSITE" id="PS50249"/>
    </source>
</evidence>
<dbReference type="InterPro" id="IPR024969">
    <property type="entry name" value="EIF3F/CSN6-like_C"/>
</dbReference>
<feature type="domain" description="MPN" evidence="4">
    <location>
        <begin position="88"/>
        <end position="232"/>
    </location>
</feature>
<dbReference type="Proteomes" id="UP000268093">
    <property type="component" value="Unassembled WGS sequence"/>
</dbReference>
<dbReference type="GO" id="GO:0008180">
    <property type="term" value="C:COP9 signalosome"/>
    <property type="evidence" value="ECO:0007669"/>
    <property type="project" value="UniProtKB-UniRule"/>
</dbReference>
<dbReference type="InterPro" id="IPR000555">
    <property type="entry name" value="JAMM/MPN+_dom"/>
</dbReference>
<dbReference type="Pfam" id="PF13012">
    <property type="entry name" value="MitMem_reg"/>
    <property type="match status" value="1"/>
</dbReference>
<name>A0A433DE19_9FUNG</name>
<comment type="similarity">
    <text evidence="1 2">Belongs to the peptidase M67A family. CSN6 subfamily.</text>
</comment>
<evidence type="ECO:0000256" key="1">
    <source>
        <dbReference type="ARBA" id="ARBA00010893"/>
    </source>
</evidence>
<evidence type="ECO:0000313" key="6">
    <source>
        <dbReference type="Proteomes" id="UP000268093"/>
    </source>
</evidence>
<dbReference type="InterPro" id="IPR033859">
    <property type="entry name" value="MPN_CSN6"/>
</dbReference>
<keyword evidence="2" id="KW-0963">Cytoplasm</keyword>
<dbReference type="PANTHER" id="PTHR10540">
    <property type="entry name" value="EUKARYOTIC TRANSLATION INITIATION FACTOR 3 SUBUNIT F-RELATED"/>
    <property type="match status" value="1"/>
</dbReference>
<organism evidence="5 6">
    <name type="scientific">Jimgerdemannia flammicorona</name>
    <dbReference type="NCBI Taxonomy" id="994334"/>
    <lineage>
        <taxon>Eukaryota</taxon>
        <taxon>Fungi</taxon>
        <taxon>Fungi incertae sedis</taxon>
        <taxon>Mucoromycota</taxon>
        <taxon>Mucoromycotina</taxon>
        <taxon>Endogonomycetes</taxon>
        <taxon>Endogonales</taxon>
        <taxon>Endogonaceae</taxon>
        <taxon>Jimgerdemannia</taxon>
    </lineage>
</organism>
<proteinExistence type="inferred from homology"/>
<dbReference type="Gene3D" id="3.40.140.10">
    <property type="entry name" value="Cytidine Deaminase, domain 2"/>
    <property type="match status" value="1"/>
</dbReference>
<dbReference type="SMART" id="SM00232">
    <property type="entry name" value="JAB_MPN"/>
    <property type="match status" value="1"/>
</dbReference>
<evidence type="ECO:0000313" key="5">
    <source>
        <dbReference type="EMBL" id="RUP49102.1"/>
    </source>
</evidence>
<dbReference type="EMBL" id="RBNI01002613">
    <property type="protein sequence ID" value="RUP49102.1"/>
    <property type="molecule type" value="Genomic_DNA"/>
</dbReference>
<dbReference type="CDD" id="cd08063">
    <property type="entry name" value="MPN_CSN6"/>
    <property type="match status" value="1"/>
</dbReference>
<dbReference type="GO" id="GO:0005737">
    <property type="term" value="C:cytoplasm"/>
    <property type="evidence" value="ECO:0007669"/>
    <property type="project" value="UniProtKB-SubCell"/>
</dbReference>
<comment type="caution">
    <text evidence="5">The sequence shown here is derived from an EMBL/GenBank/DDBJ whole genome shotgun (WGS) entry which is preliminary data.</text>
</comment>
<gene>
    <name evidence="5" type="ORF">BC936DRAFT_143282</name>
</gene>
<feature type="compositionally biased region" description="Polar residues" evidence="3">
    <location>
        <begin position="1"/>
        <end position="12"/>
    </location>
</feature>
<dbReference type="Pfam" id="PF01398">
    <property type="entry name" value="JAB"/>
    <property type="match status" value="1"/>
</dbReference>
<evidence type="ECO:0000256" key="3">
    <source>
        <dbReference type="SAM" id="MobiDB-lite"/>
    </source>
</evidence>
<keyword evidence="2" id="KW-0736">Signalosome</keyword>
<comment type="subcellular location">
    <subcellularLocation>
        <location evidence="2">Cytoplasm</location>
    </subcellularLocation>
    <subcellularLocation>
        <location evidence="2">Nucleus</location>
    </subcellularLocation>
</comment>
<dbReference type="PANTHER" id="PTHR10540:SF8">
    <property type="entry name" value="COP9 SIGNALOSOME COMPLEX SUBUNIT 6"/>
    <property type="match status" value="1"/>
</dbReference>
<dbReference type="AlphaFoldDB" id="A0A433DE19"/>
<protein>
    <recommendedName>
        <fullName evidence="2">COP9 signalosome complex subunit 6</fullName>
    </recommendedName>
</protein>
<dbReference type="GO" id="GO:0000338">
    <property type="term" value="P:protein deneddylation"/>
    <property type="evidence" value="ECO:0007669"/>
    <property type="project" value="InterPro"/>
</dbReference>
<dbReference type="InterPro" id="IPR037518">
    <property type="entry name" value="MPN"/>
</dbReference>
<comment type="function">
    <text evidence="2">Component of the COP9 signalosome complex (CSN), a complex involved in various cellular and developmental processes.</text>
</comment>